<dbReference type="AlphaFoldDB" id="A0A660SMY8"/>
<dbReference type="InterPro" id="IPR011006">
    <property type="entry name" value="CheY-like_superfamily"/>
</dbReference>
<evidence type="ECO:0000313" key="4">
    <source>
        <dbReference type="Proteomes" id="UP000271125"/>
    </source>
</evidence>
<dbReference type="CDD" id="cd17546">
    <property type="entry name" value="REC_hyHK_CKI1_RcsC-like"/>
    <property type="match status" value="1"/>
</dbReference>
<protein>
    <submittedName>
        <fullName evidence="3">Response regulator</fullName>
    </submittedName>
</protein>
<evidence type="ECO:0000313" key="3">
    <source>
        <dbReference type="EMBL" id="RKX71862.1"/>
    </source>
</evidence>
<evidence type="ECO:0000259" key="2">
    <source>
        <dbReference type="PROSITE" id="PS50110"/>
    </source>
</evidence>
<name>A0A660SMY8_UNCT6</name>
<sequence>MFFKEGGRALIMDDEKGIREFSRKILNNMGFDVDLAINGEEAINKYRKAMDSENFYDIVIMDLTIPGGMGGDKAVKELLKLDPDAKVVVSSGYSTDPIMSNYKDYGFKGCLSKPYNIDELSEVLENLFS</sequence>
<dbReference type="GO" id="GO:0000160">
    <property type="term" value="P:phosphorelay signal transduction system"/>
    <property type="evidence" value="ECO:0007669"/>
    <property type="project" value="InterPro"/>
</dbReference>
<dbReference type="PROSITE" id="PS50110">
    <property type="entry name" value="RESPONSE_REGULATORY"/>
    <property type="match status" value="1"/>
</dbReference>
<dbReference type="InterPro" id="IPR052048">
    <property type="entry name" value="ST_Response_Regulator"/>
</dbReference>
<dbReference type="PANTHER" id="PTHR43228:SF1">
    <property type="entry name" value="TWO-COMPONENT RESPONSE REGULATOR ARR22"/>
    <property type="match status" value="1"/>
</dbReference>
<dbReference type="PANTHER" id="PTHR43228">
    <property type="entry name" value="TWO-COMPONENT RESPONSE REGULATOR"/>
    <property type="match status" value="1"/>
</dbReference>
<feature type="domain" description="Response regulatory" evidence="2">
    <location>
        <begin position="8"/>
        <end position="128"/>
    </location>
</feature>
<dbReference type="SMART" id="SM00448">
    <property type="entry name" value="REC"/>
    <property type="match status" value="1"/>
</dbReference>
<gene>
    <name evidence="3" type="ORF">DRP43_02110</name>
</gene>
<organism evidence="3 4">
    <name type="scientific">candidate division TA06 bacterium</name>
    <dbReference type="NCBI Taxonomy" id="2250710"/>
    <lineage>
        <taxon>Bacteria</taxon>
        <taxon>Bacteria division TA06</taxon>
    </lineage>
</organism>
<comment type="caution">
    <text evidence="3">The sequence shown here is derived from an EMBL/GenBank/DDBJ whole genome shotgun (WGS) entry which is preliminary data.</text>
</comment>
<dbReference type="SUPFAM" id="SSF52172">
    <property type="entry name" value="CheY-like"/>
    <property type="match status" value="1"/>
</dbReference>
<dbReference type="Gene3D" id="3.40.50.2300">
    <property type="match status" value="1"/>
</dbReference>
<accession>A0A660SMY8</accession>
<keyword evidence="1" id="KW-0597">Phosphoprotein</keyword>
<proteinExistence type="predicted"/>
<reference evidence="3 4" key="1">
    <citation type="submission" date="2018-06" db="EMBL/GenBank/DDBJ databases">
        <title>Extensive metabolic versatility and redundancy in microbially diverse, dynamic hydrothermal sediments.</title>
        <authorList>
            <person name="Dombrowski N."/>
            <person name="Teske A."/>
            <person name="Baker B.J."/>
        </authorList>
    </citation>
    <scope>NUCLEOTIDE SEQUENCE [LARGE SCALE GENOMIC DNA]</scope>
    <source>
        <strain evidence="3">B10_G13</strain>
    </source>
</reference>
<dbReference type="EMBL" id="QNBD01000074">
    <property type="protein sequence ID" value="RKX71862.1"/>
    <property type="molecule type" value="Genomic_DNA"/>
</dbReference>
<evidence type="ECO:0000256" key="1">
    <source>
        <dbReference type="PROSITE-ProRule" id="PRU00169"/>
    </source>
</evidence>
<dbReference type="Pfam" id="PF00072">
    <property type="entry name" value="Response_reg"/>
    <property type="match status" value="1"/>
</dbReference>
<dbReference type="Proteomes" id="UP000271125">
    <property type="component" value="Unassembled WGS sequence"/>
</dbReference>
<dbReference type="InterPro" id="IPR001789">
    <property type="entry name" value="Sig_transdc_resp-reg_receiver"/>
</dbReference>
<feature type="modified residue" description="4-aspartylphosphate" evidence="1">
    <location>
        <position position="62"/>
    </location>
</feature>